<evidence type="ECO:0000313" key="2">
    <source>
        <dbReference type="Proteomes" id="UP000276133"/>
    </source>
</evidence>
<protein>
    <submittedName>
        <fullName evidence="1">Uncharacterized protein</fullName>
    </submittedName>
</protein>
<dbReference type="AlphaFoldDB" id="A0A3M7Q7Q1"/>
<sequence>MIYLLRNNSREERADLIGLDYVFSNSSHLIEDFEFLKGLSIIDWYNPKKLTNSFSVEGPARGIRRGKHKLKFYFEIFSKLYF</sequence>
<reference evidence="1 2" key="1">
    <citation type="journal article" date="2018" name="Sci. Rep.">
        <title>Genomic signatures of local adaptation to the degree of environmental predictability in rotifers.</title>
        <authorList>
            <person name="Franch-Gras L."/>
            <person name="Hahn C."/>
            <person name="Garcia-Roger E.M."/>
            <person name="Carmona M.J."/>
            <person name="Serra M."/>
            <person name="Gomez A."/>
        </authorList>
    </citation>
    <scope>NUCLEOTIDE SEQUENCE [LARGE SCALE GENOMIC DNA]</scope>
    <source>
        <strain evidence="1">HYR1</strain>
    </source>
</reference>
<name>A0A3M7Q7Q1_BRAPC</name>
<dbReference type="Proteomes" id="UP000276133">
    <property type="component" value="Unassembled WGS sequence"/>
</dbReference>
<gene>
    <name evidence="1" type="ORF">BpHYR1_040932</name>
</gene>
<evidence type="ECO:0000313" key="1">
    <source>
        <dbReference type="EMBL" id="RNA07440.1"/>
    </source>
</evidence>
<dbReference type="EMBL" id="REGN01007043">
    <property type="protein sequence ID" value="RNA07440.1"/>
    <property type="molecule type" value="Genomic_DNA"/>
</dbReference>
<accession>A0A3M7Q7Q1</accession>
<comment type="caution">
    <text evidence="1">The sequence shown here is derived from an EMBL/GenBank/DDBJ whole genome shotgun (WGS) entry which is preliminary data.</text>
</comment>
<keyword evidence="2" id="KW-1185">Reference proteome</keyword>
<organism evidence="1 2">
    <name type="scientific">Brachionus plicatilis</name>
    <name type="common">Marine rotifer</name>
    <name type="synonym">Brachionus muelleri</name>
    <dbReference type="NCBI Taxonomy" id="10195"/>
    <lineage>
        <taxon>Eukaryota</taxon>
        <taxon>Metazoa</taxon>
        <taxon>Spiralia</taxon>
        <taxon>Gnathifera</taxon>
        <taxon>Rotifera</taxon>
        <taxon>Eurotatoria</taxon>
        <taxon>Monogononta</taxon>
        <taxon>Pseudotrocha</taxon>
        <taxon>Ploima</taxon>
        <taxon>Brachionidae</taxon>
        <taxon>Brachionus</taxon>
    </lineage>
</organism>
<proteinExistence type="predicted"/>